<evidence type="ECO:0000313" key="3">
    <source>
        <dbReference type="EMBL" id="CAL4176904.1"/>
    </source>
</evidence>
<name>A0AAV2SBZ0_MEGNR</name>
<dbReference type="GO" id="GO:0007005">
    <property type="term" value="P:mitochondrion organization"/>
    <property type="evidence" value="ECO:0007669"/>
    <property type="project" value="TreeGrafter"/>
</dbReference>
<dbReference type="InterPro" id="IPR026847">
    <property type="entry name" value="VPS13"/>
</dbReference>
<dbReference type="AlphaFoldDB" id="A0AAV2SBZ0"/>
<proteinExistence type="predicted"/>
<evidence type="ECO:0000256" key="1">
    <source>
        <dbReference type="ARBA" id="ARBA00022448"/>
    </source>
</evidence>
<dbReference type="PANTHER" id="PTHR16166:SF141">
    <property type="entry name" value="INTERMEMBRANE LIPID TRANSFER PROTEIN VPS13D"/>
    <property type="match status" value="1"/>
</dbReference>
<sequence>MLEGLATWVLNNYLGQYLENLHTHQLSIGLLKGEVELENVPLRKDALRHLDMPLEVRTGFVGKVKLQIPVSRLRSEPWVIIFEQLYLVAGPVKLNEVSTQHIYTHAHSHIHT</sequence>
<protein>
    <recommendedName>
        <fullName evidence="2">Chorein N-terminal domain-containing protein</fullName>
    </recommendedName>
</protein>
<dbReference type="GO" id="GO:0045053">
    <property type="term" value="P:protein retention in Golgi apparatus"/>
    <property type="evidence" value="ECO:0007669"/>
    <property type="project" value="TreeGrafter"/>
</dbReference>
<accession>A0AAV2SBZ0</accession>
<evidence type="ECO:0000259" key="2">
    <source>
        <dbReference type="Pfam" id="PF12624"/>
    </source>
</evidence>
<dbReference type="Pfam" id="PF12624">
    <property type="entry name" value="VPS13_N"/>
    <property type="match status" value="1"/>
</dbReference>
<dbReference type="InterPro" id="IPR026854">
    <property type="entry name" value="VPS13_N"/>
</dbReference>
<reference evidence="3 4" key="1">
    <citation type="submission" date="2024-05" db="EMBL/GenBank/DDBJ databases">
        <authorList>
            <person name="Wallberg A."/>
        </authorList>
    </citation>
    <scope>NUCLEOTIDE SEQUENCE [LARGE SCALE GENOMIC DNA]</scope>
</reference>
<feature type="domain" description="Chorein N-terminal" evidence="2">
    <location>
        <begin position="1"/>
        <end position="98"/>
    </location>
</feature>
<dbReference type="Proteomes" id="UP001497623">
    <property type="component" value="Unassembled WGS sequence"/>
</dbReference>
<keyword evidence="1" id="KW-0813">Transport</keyword>
<organism evidence="3 4">
    <name type="scientific">Meganyctiphanes norvegica</name>
    <name type="common">Northern krill</name>
    <name type="synonym">Thysanopoda norvegica</name>
    <dbReference type="NCBI Taxonomy" id="48144"/>
    <lineage>
        <taxon>Eukaryota</taxon>
        <taxon>Metazoa</taxon>
        <taxon>Ecdysozoa</taxon>
        <taxon>Arthropoda</taxon>
        <taxon>Crustacea</taxon>
        <taxon>Multicrustacea</taxon>
        <taxon>Malacostraca</taxon>
        <taxon>Eumalacostraca</taxon>
        <taxon>Eucarida</taxon>
        <taxon>Euphausiacea</taxon>
        <taxon>Euphausiidae</taxon>
        <taxon>Meganyctiphanes</taxon>
    </lineage>
</organism>
<gene>
    <name evidence="3" type="ORF">MNOR_LOCUS34848</name>
</gene>
<comment type="caution">
    <text evidence="3">The sequence shown here is derived from an EMBL/GenBank/DDBJ whole genome shotgun (WGS) entry which is preliminary data.</text>
</comment>
<evidence type="ECO:0000313" key="4">
    <source>
        <dbReference type="Proteomes" id="UP001497623"/>
    </source>
</evidence>
<dbReference type="GO" id="GO:0006623">
    <property type="term" value="P:protein targeting to vacuole"/>
    <property type="evidence" value="ECO:0007669"/>
    <property type="project" value="TreeGrafter"/>
</dbReference>
<dbReference type="EMBL" id="CAXKWB010055288">
    <property type="protein sequence ID" value="CAL4176904.1"/>
    <property type="molecule type" value="Genomic_DNA"/>
</dbReference>
<keyword evidence="4" id="KW-1185">Reference proteome</keyword>
<dbReference type="PANTHER" id="PTHR16166">
    <property type="entry name" value="VACUOLAR PROTEIN SORTING-ASSOCIATED PROTEIN VPS13"/>
    <property type="match status" value="1"/>
</dbReference>